<dbReference type="InParanoid" id="A0A2J6TLE6"/>
<dbReference type="AlphaFoldDB" id="A0A2J6TLE6"/>
<dbReference type="EMBL" id="KZ613779">
    <property type="protein sequence ID" value="PMD63841.1"/>
    <property type="molecule type" value="Genomic_DNA"/>
</dbReference>
<accession>A0A2J6TLE6</accession>
<name>A0A2J6TLE6_9HELO</name>
<dbReference type="Pfam" id="PF11885">
    <property type="entry name" value="DUF3405"/>
    <property type="match status" value="1"/>
</dbReference>
<dbReference type="Proteomes" id="UP000235371">
    <property type="component" value="Unassembled WGS sequence"/>
</dbReference>
<keyword evidence="1" id="KW-0812">Transmembrane</keyword>
<dbReference type="OrthoDB" id="3353407at2759"/>
<dbReference type="PANTHER" id="PTHR36205:SF4">
    <property type="match status" value="1"/>
</dbReference>
<evidence type="ECO:0000256" key="1">
    <source>
        <dbReference type="SAM" id="Phobius"/>
    </source>
</evidence>
<evidence type="ECO:0000313" key="2">
    <source>
        <dbReference type="EMBL" id="PMD63841.1"/>
    </source>
</evidence>
<organism evidence="2 3">
    <name type="scientific">Hyaloscypha bicolor E</name>
    <dbReference type="NCBI Taxonomy" id="1095630"/>
    <lineage>
        <taxon>Eukaryota</taxon>
        <taxon>Fungi</taxon>
        <taxon>Dikarya</taxon>
        <taxon>Ascomycota</taxon>
        <taxon>Pezizomycotina</taxon>
        <taxon>Leotiomycetes</taxon>
        <taxon>Helotiales</taxon>
        <taxon>Hyaloscyphaceae</taxon>
        <taxon>Hyaloscypha</taxon>
        <taxon>Hyaloscypha bicolor</taxon>
    </lineage>
</organism>
<sequence>MRRRLISHRMVIGIPCVLLISVFTIHRFYDGRYDHLASLSKESHHQACRIWPEWDASDRGNLRYDDYNSKEAQPPSVGDAKILGNPDVCLKAESRLDVYRMSPTEDYDWNTVQWGYVQKRCAAGNQHLYIDEISTNSARNHDLWRQPPSPAQTSIQPKQKGGRTAVVLRTWDNYEYTDGRRAWLRALITETALHSAGHYEVFLLVNVKDNTIELEENQVAYKQALQAYVPEEFRDMAVLWNERTVEKWYPEVEEHGAQNQMYQALQIFSHQFPHFTHFWQLEMDLRFTGHIYDSLENAVAFAELQPRRNLWERNGRFYIPELHNGSYDAFTKAVDDEIGDLGVWGPIVTTNFMPKGPKPPPRSEKDWGVNEDADVISLFPDIDPIGTDWIYETMIHGFTDGLATPRRASFVSITRSSRRLLQLVSEAQRESGQWLASEATLETLALLHGLKAVTIPHRIMFANNWTVQQFVENIDRGPPRNKAGGYGISSSYTTHGWVPGPWSQSSYWFAHNDADNQWRTYLGGDCLPPLLLHPVKDE</sequence>
<dbReference type="InterPro" id="IPR021822">
    <property type="entry name" value="DUF3405"/>
</dbReference>
<protein>
    <submittedName>
        <fullName evidence="2">Uncharacterized protein</fullName>
    </submittedName>
</protein>
<reference evidence="2 3" key="1">
    <citation type="submission" date="2016-04" db="EMBL/GenBank/DDBJ databases">
        <title>A degradative enzymes factory behind the ericoid mycorrhizal symbiosis.</title>
        <authorList>
            <consortium name="DOE Joint Genome Institute"/>
            <person name="Martino E."/>
            <person name="Morin E."/>
            <person name="Grelet G."/>
            <person name="Kuo A."/>
            <person name="Kohler A."/>
            <person name="Daghino S."/>
            <person name="Barry K."/>
            <person name="Choi C."/>
            <person name="Cichocki N."/>
            <person name="Clum A."/>
            <person name="Copeland A."/>
            <person name="Hainaut M."/>
            <person name="Haridas S."/>
            <person name="Labutti K."/>
            <person name="Lindquist E."/>
            <person name="Lipzen A."/>
            <person name="Khouja H.-R."/>
            <person name="Murat C."/>
            <person name="Ohm R."/>
            <person name="Olson A."/>
            <person name="Spatafora J."/>
            <person name="Veneault-Fourrey C."/>
            <person name="Henrissat B."/>
            <person name="Grigoriev I."/>
            <person name="Martin F."/>
            <person name="Perotto S."/>
        </authorList>
    </citation>
    <scope>NUCLEOTIDE SEQUENCE [LARGE SCALE GENOMIC DNA]</scope>
    <source>
        <strain evidence="2 3">E</strain>
    </source>
</reference>
<feature type="transmembrane region" description="Helical" evidence="1">
    <location>
        <begin position="12"/>
        <end position="29"/>
    </location>
</feature>
<gene>
    <name evidence="2" type="ORF">K444DRAFT_584218</name>
</gene>
<keyword evidence="3" id="KW-1185">Reference proteome</keyword>
<keyword evidence="1" id="KW-1133">Transmembrane helix</keyword>
<dbReference type="GeneID" id="36585932"/>
<proteinExistence type="predicted"/>
<dbReference type="PANTHER" id="PTHR36205">
    <property type="entry name" value="CHROMOSOME 19, WHOLE GENOME SHOTGUN SEQUENCE"/>
    <property type="match status" value="1"/>
</dbReference>
<dbReference type="RefSeq" id="XP_024740745.1">
    <property type="nucleotide sequence ID" value="XM_024877855.1"/>
</dbReference>
<evidence type="ECO:0000313" key="3">
    <source>
        <dbReference type="Proteomes" id="UP000235371"/>
    </source>
</evidence>
<keyword evidence="1" id="KW-0472">Membrane</keyword>